<dbReference type="InterPro" id="IPR038717">
    <property type="entry name" value="Tc1-like_DDE_dom"/>
</dbReference>
<dbReference type="GO" id="GO:0003676">
    <property type="term" value="F:nucleic acid binding"/>
    <property type="evidence" value="ECO:0007669"/>
    <property type="project" value="InterPro"/>
</dbReference>
<organism evidence="2 3">
    <name type="scientific">Nematostella vectensis</name>
    <name type="common">Starlet sea anemone</name>
    <dbReference type="NCBI Taxonomy" id="45351"/>
    <lineage>
        <taxon>Eukaryota</taxon>
        <taxon>Metazoa</taxon>
        <taxon>Cnidaria</taxon>
        <taxon>Anthozoa</taxon>
        <taxon>Hexacorallia</taxon>
        <taxon>Actiniaria</taxon>
        <taxon>Edwardsiidae</taxon>
        <taxon>Nematostella</taxon>
    </lineage>
</organism>
<evidence type="ECO:0000259" key="1">
    <source>
        <dbReference type="Pfam" id="PF13358"/>
    </source>
</evidence>
<evidence type="ECO:0000313" key="2">
    <source>
        <dbReference type="EMBL" id="EDO38774.1"/>
    </source>
</evidence>
<dbReference type="EMBL" id="DS469619">
    <property type="protein sequence ID" value="EDO38774.1"/>
    <property type="molecule type" value="Genomic_DNA"/>
</dbReference>
<dbReference type="eggNOG" id="KOG3517">
    <property type="taxonomic scope" value="Eukaryota"/>
</dbReference>
<keyword evidence="3" id="KW-1185">Reference proteome</keyword>
<dbReference type="STRING" id="45351.A7SBV8"/>
<name>A7SBV8_NEMVE</name>
<dbReference type="Pfam" id="PF13358">
    <property type="entry name" value="DDE_3"/>
    <property type="match status" value="1"/>
</dbReference>
<sequence>MTRKRMTVIPRELMIADVAMKMDNYLAEIATSHPTKLHLFYESGVIKTSGNRIHGSSPVGEPASEVQRYASNANFTINLLHSLDAVDFYNILDGPSNGMELILFFDEALQLERQNGSAVLERGDCVIMDNYGSHHAHFFEPVLEDMLAQYVLKLIFQPPYSPDFNTCENCFHIIKAFLSVATSYWRSSKPRLQLPMVSWELLNNRHAQCSITLDMFSQKL</sequence>
<dbReference type="Gene3D" id="3.30.420.10">
    <property type="entry name" value="Ribonuclease H-like superfamily/Ribonuclease H"/>
    <property type="match status" value="1"/>
</dbReference>
<reference evidence="2 3" key="1">
    <citation type="journal article" date="2007" name="Science">
        <title>Sea anemone genome reveals ancestral eumetazoan gene repertoire and genomic organization.</title>
        <authorList>
            <person name="Putnam N.H."/>
            <person name="Srivastava M."/>
            <person name="Hellsten U."/>
            <person name="Dirks B."/>
            <person name="Chapman J."/>
            <person name="Salamov A."/>
            <person name="Terry A."/>
            <person name="Shapiro H."/>
            <person name="Lindquist E."/>
            <person name="Kapitonov V.V."/>
            <person name="Jurka J."/>
            <person name="Genikhovich G."/>
            <person name="Grigoriev I.V."/>
            <person name="Lucas S.M."/>
            <person name="Steele R.E."/>
            <person name="Finnerty J.R."/>
            <person name="Technau U."/>
            <person name="Martindale M.Q."/>
            <person name="Rokhsar D.S."/>
        </authorList>
    </citation>
    <scope>NUCLEOTIDE SEQUENCE [LARGE SCALE GENOMIC DNA]</scope>
    <source>
        <strain evidence="3">CH2 X CH6</strain>
    </source>
</reference>
<dbReference type="AlphaFoldDB" id="A7SBV8"/>
<evidence type="ECO:0000313" key="3">
    <source>
        <dbReference type="Proteomes" id="UP000001593"/>
    </source>
</evidence>
<proteinExistence type="predicted"/>
<feature type="domain" description="Tc1-like transposase DDE" evidence="1">
    <location>
        <begin position="46"/>
        <end position="177"/>
    </location>
</feature>
<dbReference type="Proteomes" id="UP000001593">
    <property type="component" value="Unassembled WGS sequence"/>
</dbReference>
<gene>
    <name evidence="2" type="ORF">NEMVEDRAFT_v1g209880</name>
</gene>
<dbReference type="HOGENOM" id="CLU_1257386_0_0_1"/>
<protein>
    <recommendedName>
        <fullName evidence="1">Tc1-like transposase DDE domain-containing protein</fullName>
    </recommendedName>
</protein>
<accession>A7SBV8</accession>
<dbReference type="OMA" id="FNTCENC"/>
<dbReference type="InParanoid" id="A7SBV8"/>
<dbReference type="InterPro" id="IPR036397">
    <property type="entry name" value="RNaseH_sf"/>
</dbReference>